<comment type="cofactor">
    <cofactor evidence="1">
        <name>Mg(2+)</name>
        <dbReference type="ChEBI" id="CHEBI:18420"/>
    </cofactor>
</comment>
<dbReference type="InterPro" id="IPR003374">
    <property type="entry name" value="ApbE-like_sf"/>
</dbReference>
<evidence type="ECO:0000256" key="9">
    <source>
        <dbReference type="ARBA" id="ARBA00031306"/>
    </source>
</evidence>
<evidence type="ECO:0000256" key="1">
    <source>
        <dbReference type="ARBA" id="ARBA00001946"/>
    </source>
</evidence>
<dbReference type="Pfam" id="PF02424">
    <property type="entry name" value="ApbE"/>
    <property type="match status" value="1"/>
</dbReference>
<dbReference type="EC" id="2.7.1.180" evidence="2"/>
<dbReference type="EMBL" id="CP008947">
    <property type="protein sequence ID" value="AII05491.1"/>
    <property type="molecule type" value="Genomic_DNA"/>
</dbReference>
<dbReference type="PANTHER" id="PTHR30040:SF2">
    <property type="entry name" value="FAD:PROTEIN FMN TRANSFERASE"/>
    <property type="match status" value="1"/>
</dbReference>
<proteinExistence type="predicted"/>
<dbReference type="PANTHER" id="PTHR30040">
    <property type="entry name" value="THIAMINE BIOSYNTHESIS LIPOPROTEIN APBE"/>
    <property type="match status" value="1"/>
</dbReference>
<dbReference type="eggNOG" id="COG1477">
    <property type="taxonomic scope" value="Bacteria"/>
</dbReference>
<dbReference type="Gene3D" id="3.10.520.10">
    <property type="entry name" value="ApbE-like domains"/>
    <property type="match status" value="1"/>
</dbReference>
<evidence type="ECO:0000256" key="5">
    <source>
        <dbReference type="ARBA" id="ARBA00022679"/>
    </source>
</evidence>
<sequence length="259" mass="27455">MVSVEKWKVWGSVVEVDVTEGAALPEAAALIAAVIDETESVCDIHRGDAEIHAVNLSQGAPVKVSRRMSALLRSALWAARMTDGVVNPLASESPDEDLIPTVHPEPSFLDVQIDDDVVFAPWGASFDITDTAKADTVDRAAELVARQLECGAAVRIGDVLATAGHCPAGGWQIPVPGDGEVELVNGTAMATAFAPPAAEPPTATEWETVTVIADDALWAYAASVAALARGIGAIRWIEQHELRARLVDRSGRVYTTESW</sequence>
<keyword evidence="6" id="KW-0479">Metal-binding</keyword>
<comment type="catalytic activity">
    <reaction evidence="10">
        <text>L-threonyl-[protein] + FAD = FMN-L-threonyl-[protein] + AMP + H(+)</text>
        <dbReference type="Rhea" id="RHEA:36847"/>
        <dbReference type="Rhea" id="RHEA-COMP:11060"/>
        <dbReference type="Rhea" id="RHEA-COMP:11061"/>
        <dbReference type="ChEBI" id="CHEBI:15378"/>
        <dbReference type="ChEBI" id="CHEBI:30013"/>
        <dbReference type="ChEBI" id="CHEBI:57692"/>
        <dbReference type="ChEBI" id="CHEBI:74257"/>
        <dbReference type="ChEBI" id="CHEBI:456215"/>
        <dbReference type="EC" id="2.7.1.180"/>
    </reaction>
</comment>
<keyword evidence="7" id="KW-0274">FAD</keyword>
<accession>A0A076EIE6</accession>
<dbReference type="InterPro" id="IPR024932">
    <property type="entry name" value="ApbE"/>
</dbReference>
<evidence type="ECO:0000256" key="2">
    <source>
        <dbReference type="ARBA" id="ARBA00011955"/>
    </source>
</evidence>
<keyword evidence="5" id="KW-0808">Transferase</keyword>
<keyword evidence="8" id="KW-0460">Magnesium</keyword>
<dbReference type="Proteomes" id="UP000028488">
    <property type="component" value="Chromosome"/>
</dbReference>
<dbReference type="GO" id="GO:0046872">
    <property type="term" value="F:metal ion binding"/>
    <property type="evidence" value="ECO:0007669"/>
    <property type="project" value="UniProtKB-KW"/>
</dbReference>
<evidence type="ECO:0000256" key="10">
    <source>
        <dbReference type="ARBA" id="ARBA00048540"/>
    </source>
</evidence>
<organism evidence="11 12">
    <name type="scientific">Rhodococcus opacus</name>
    <name type="common">Nocardia opaca</name>
    <dbReference type="NCBI Taxonomy" id="37919"/>
    <lineage>
        <taxon>Bacteria</taxon>
        <taxon>Bacillati</taxon>
        <taxon>Actinomycetota</taxon>
        <taxon>Actinomycetes</taxon>
        <taxon>Mycobacteriales</taxon>
        <taxon>Nocardiaceae</taxon>
        <taxon>Rhodococcus</taxon>
    </lineage>
</organism>
<dbReference type="GO" id="GO:0016740">
    <property type="term" value="F:transferase activity"/>
    <property type="evidence" value="ECO:0007669"/>
    <property type="project" value="UniProtKB-KW"/>
</dbReference>
<dbReference type="AlphaFoldDB" id="A0A076EIE6"/>
<evidence type="ECO:0000256" key="8">
    <source>
        <dbReference type="ARBA" id="ARBA00022842"/>
    </source>
</evidence>
<evidence type="ECO:0000256" key="7">
    <source>
        <dbReference type="ARBA" id="ARBA00022827"/>
    </source>
</evidence>
<protein>
    <recommendedName>
        <fullName evidence="3">FAD:protein FMN transferase</fullName>
        <ecNumber evidence="2">2.7.1.180</ecNumber>
    </recommendedName>
    <alternativeName>
        <fullName evidence="9">Flavin transferase</fullName>
    </alternativeName>
</protein>
<name>A0A076EIE6_RHOOP</name>
<evidence type="ECO:0000256" key="6">
    <source>
        <dbReference type="ARBA" id="ARBA00022723"/>
    </source>
</evidence>
<evidence type="ECO:0000256" key="3">
    <source>
        <dbReference type="ARBA" id="ARBA00016337"/>
    </source>
</evidence>
<reference evidence="11 12" key="1">
    <citation type="submission" date="2014-07" db="EMBL/GenBank/DDBJ databases">
        <title>Genome Sequence of Rhodococcus opacus Strain R7, a Biodegrader of Mono- and Polycyclic Aromatic Hydrocarbons.</title>
        <authorList>
            <person name="Di Gennaro P."/>
            <person name="Zampolli J."/>
            <person name="Presti I."/>
            <person name="Cappelletti M."/>
            <person name="D'Ursi P."/>
            <person name="Orro A."/>
            <person name="Mezzelani A."/>
            <person name="Milanesi L."/>
        </authorList>
    </citation>
    <scope>NUCLEOTIDE SEQUENCE [LARGE SCALE GENOMIC DNA]</scope>
    <source>
        <strain evidence="11 12">R7</strain>
    </source>
</reference>
<gene>
    <name evidence="11" type="ORF">EP51_12990</name>
</gene>
<dbReference type="SUPFAM" id="SSF143631">
    <property type="entry name" value="ApbE-like"/>
    <property type="match status" value="1"/>
</dbReference>
<keyword evidence="4" id="KW-0285">Flavoprotein</keyword>
<evidence type="ECO:0000256" key="4">
    <source>
        <dbReference type="ARBA" id="ARBA00022630"/>
    </source>
</evidence>
<evidence type="ECO:0000313" key="12">
    <source>
        <dbReference type="Proteomes" id="UP000028488"/>
    </source>
</evidence>
<dbReference type="RefSeq" id="WP_037243665.1">
    <property type="nucleotide sequence ID" value="NZ_CP008947.1"/>
</dbReference>
<evidence type="ECO:0000313" key="11">
    <source>
        <dbReference type="EMBL" id="AII05491.1"/>
    </source>
</evidence>